<organism evidence="1 2">
    <name type="scientific">Dyadobacter soli</name>
    <dbReference type="NCBI Taxonomy" id="659014"/>
    <lineage>
        <taxon>Bacteria</taxon>
        <taxon>Pseudomonadati</taxon>
        <taxon>Bacteroidota</taxon>
        <taxon>Cytophagia</taxon>
        <taxon>Cytophagales</taxon>
        <taxon>Spirosomataceae</taxon>
        <taxon>Dyadobacter</taxon>
    </lineage>
</organism>
<dbReference type="Proteomes" id="UP000198748">
    <property type="component" value="Unassembled WGS sequence"/>
</dbReference>
<protein>
    <submittedName>
        <fullName evidence="1">Uncharacterized protein</fullName>
    </submittedName>
</protein>
<dbReference type="Pfam" id="PF19666">
    <property type="entry name" value="DUF6169"/>
    <property type="match status" value="1"/>
</dbReference>
<reference evidence="2" key="1">
    <citation type="submission" date="2016-10" db="EMBL/GenBank/DDBJ databases">
        <authorList>
            <person name="Varghese N."/>
            <person name="Submissions S."/>
        </authorList>
    </citation>
    <scope>NUCLEOTIDE SEQUENCE [LARGE SCALE GENOMIC DNA]</scope>
    <source>
        <strain evidence="2">DSM 25329</strain>
    </source>
</reference>
<gene>
    <name evidence="1" type="ORF">SAMN04487996_112113</name>
</gene>
<evidence type="ECO:0000313" key="2">
    <source>
        <dbReference type="Proteomes" id="UP000198748"/>
    </source>
</evidence>
<evidence type="ECO:0000313" key="1">
    <source>
        <dbReference type="EMBL" id="SDF75753.1"/>
    </source>
</evidence>
<keyword evidence="2" id="KW-1185">Reference proteome</keyword>
<accession>A0A1G7NP44</accession>
<dbReference type="STRING" id="659014.SAMN04487996_112113"/>
<dbReference type="EMBL" id="FNAN01000012">
    <property type="protein sequence ID" value="SDF75753.1"/>
    <property type="molecule type" value="Genomic_DNA"/>
</dbReference>
<dbReference type="InterPro" id="IPR046167">
    <property type="entry name" value="DUF6169"/>
</dbReference>
<proteinExistence type="predicted"/>
<name>A0A1G7NP44_9BACT</name>
<dbReference type="AlphaFoldDB" id="A0A1G7NP44"/>
<sequence length="154" mass="18631">MPDQYPIFSSQENSGSYQFFFDTTHGHRYFVRFTPAHYLFQTRCIPCKNVFEVSFHHEGENAESDPRIKQTIIHLILKFISEHRGPVVYVCDNLDNKERGRQRLFNRWFQELRLDEFRLESTIIEFEHYTQIVGIITFDWDLSADDYFNFLEIF</sequence>
<dbReference type="RefSeq" id="WP_090154043.1">
    <property type="nucleotide sequence ID" value="NZ_FNAN01000012.1"/>
</dbReference>